<dbReference type="EMBL" id="RBKU01000001">
    <property type="protein sequence ID" value="RKR82171.1"/>
    <property type="molecule type" value="Genomic_DNA"/>
</dbReference>
<evidence type="ECO:0000259" key="6">
    <source>
        <dbReference type="Pfam" id="PF04357"/>
    </source>
</evidence>
<name>A0A495J0L9_9SPHI</name>
<evidence type="ECO:0000256" key="2">
    <source>
        <dbReference type="ARBA" id="ARBA00022692"/>
    </source>
</evidence>
<evidence type="ECO:0000256" key="3">
    <source>
        <dbReference type="ARBA" id="ARBA00022989"/>
    </source>
</evidence>
<dbReference type="RefSeq" id="WP_121197798.1">
    <property type="nucleotide sequence ID" value="NZ_RBKU01000001.1"/>
</dbReference>
<comment type="caution">
    <text evidence="7">The sequence shown here is derived from an EMBL/GenBank/DDBJ whole genome shotgun (WGS) entry which is preliminary data.</text>
</comment>
<dbReference type="Proteomes" id="UP000268007">
    <property type="component" value="Unassembled WGS sequence"/>
</dbReference>
<dbReference type="GO" id="GO:0005886">
    <property type="term" value="C:plasma membrane"/>
    <property type="evidence" value="ECO:0007669"/>
    <property type="project" value="InterPro"/>
</dbReference>
<accession>A0A495J0L9</accession>
<evidence type="ECO:0000256" key="5">
    <source>
        <dbReference type="SAM" id="MobiDB-lite"/>
    </source>
</evidence>
<protein>
    <submittedName>
        <fullName evidence="7">Uncharacterized protein DUF490</fullName>
    </submittedName>
</protein>
<feature type="domain" description="Translocation and assembly module TamB C-terminal" evidence="6">
    <location>
        <begin position="1003"/>
        <end position="1433"/>
    </location>
</feature>
<keyword evidence="4" id="KW-0472">Membrane</keyword>
<evidence type="ECO:0000256" key="4">
    <source>
        <dbReference type="ARBA" id="ARBA00023136"/>
    </source>
</evidence>
<proteinExistence type="predicted"/>
<reference evidence="7 8" key="1">
    <citation type="submission" date="2018-10" db="EMBL/GenBank/DDBJ databases">
        <title>Genomic Encyclopedia of Archaeal and Bacterial Type Strains, Phase II (KMG-II): from individual species to whole genera.</title>
        <authorList>
            <person name="Goeker M."/>
        </authorList>
    </citation>
    <scope>NUCLEOTIDE SEQUENCE [LARGE SCALE GENOMIC DNA]</scope>
    <source>
        <strain evidence="7 8">DSM 18602</strain>
    </source>
</reference>
<keyword evidence="3" id="KW-1133">Transmembrane helix</keyword>
<evidence type="ECO:0000256" key="1">
    <source>
        <dbReference type="ARBA" id="ARBA00004167"/>
    </source>
</evidence>
<keyword evidence="2" id="KW-0812">Transmembrane</keyword>
<dbReference type="OrthoDB" id="9811276at2"/>
<dbReference type="GO" id="GO:0009306">
    <property type="term" value="P:protein secretion"/>
    <property type="evidence" value="ECO:0007669"/>
    <property type="project" value="InterPro"/>
</dbReference>
<feature type="domain" description="Translocation and assembly module TamB C-terminal" evidence="6">
    <location>
        <begin position="799"/>
        <end position="972"/>
    </location>
</feature>
<dbReference type="InterPro" id="IPR007452">
    <property type="entry name" value="TamB_C"/>
</dbReference>
<keyword evidence="8" id="KW-1185">Reference proteome</keyword>
<dbReference type="Pfam" id="PF04357">
    <property type="entry name" value="TamB"/>
    <property type="match status" value="2"/>
</dbReference>
<organism evidence="7 8">
    <name type="scientific">Mucilaginibacter gracilis</name>
    <dbReference type="NCBI Taxonomy" id="423350"/>
    <lineage>
        <taxon>Bacteria</taxon>
        <taxon>Pseudomonadati</taxon>
        <taxon>Bacteroidota</taxon>
        <taxon>Sphingobacteriia</taxon>
        <taxon>Sphingobacteriales</taxon>
        <taxon>Sphingobacteriaceae</taxon>
        <taxon>Mucilaginibacter</taxon>
    </lineage>
</organism>
<comment type="subcellular location">
    <subcellularLocation>
        <location evidence="1">Membrane</location>
        <topology evidence="1">Single-pass membrane protein</topology>
    </subcellularLocation>
</comment>
<gene>
    <name evidence="7" type="ORF">BDD43_2342</name>
</gene>
<feature type="region of interest" description="Disordered" evidence="5">
    <location>
        <begin position="1448"/>
        <end position="1473"/>
    </location>
</feature>
<sequence>MISTLILALQFKPVQTWAAKKATAYLSKELGTTVSIKSLYIKPFSSVVLEDLIVLDQQKDTLLSTPNLTVQLANFHIFTSIKKKVIDFNLIQLDNGSFYLKKLKDSSTNLSFIINHFKSKDTIKTKGQPWTITFEKLALNNFHFRYKNYLSNEVSGAQVNFNDVDVKNFTTVLTGIDLKNHLFKADIHDLSLNEKSGLHVKHFVANATIDTNQILLKQLFIQTNHSNVKNYFRMKFEHFGDFDDFENRVNMDADFKDSQISSLDVSYFTNSLTHVFFDLGVNGRIKGLVNNLKAKDLTVTAGQATYIKGDFNLKGLPHWDKTFLELKFDQIATNKKDIDLLYSRFTGQKNRHVPAVIAKFGNINFKGQFTGFQNDFIAYGEFKTKLGRFTSDINLKLDKANVPSYSGKIKTYDFNLAQLLDQDILGRTTLSANVKGRGTDIKQLTEQLDAKITYFDFKGYRYNNLAVNGTFVNKKFDGKVLVNDHNINLNFAGDVNLNGTLPQFNFTADIKGAKLKELKLYPDTADIDVKITSNFTGSNINNIDGSILLRELKLQKGSQKAQVDSIYFAARGLQNARVLTLKSDIAEGTLKGDYDLGTLPSYFKTIAKKYIPSLKTEIVTPKPQNFEFRLKVKNLDAVSLMFVPHLKLTDTANFFGKFNSVDKTAILTGGVKSFKFNKMVFHDLIIDESTSDDMLDLNLALSKVDITDSLFIKDINISNFLKRDSLNFNIKLSDKNSTNQLDLYGLVQFAKDTTASLKLLPSDIILERKVWKLQDQVNINFFNGGRTQINGLGISNGLQKVTIDGFISPNAADILNINFNTFNMSTLNQLSKSFGIRLKGTLNGDIKLSSLTNKPGFESNLNIDTLSFNKTLIGDIKFATKLDSQNDLLDTKFNIINRGLETLNASGQYHLAAADNSLDFNLKMNQTEAIILDPFVKDLVSDLKGTISSDIKLTGTLSKPQLNGSLTFVNTGVTVNYLKTPYVINDKVTVENSVVNINDLVLRDSRGGKGTANGTVDLTDISNPELDVSLDAENLLALNTTFKDNRLYYGIAYGTGNFSFVGPIDNMQIDIKAKTEAGTIFNIPLNTSSKAADYDFIQFVSSKDTSKYIKHENAFKGVTLNFDLSADEKTTVKIYTDYGLLTGSGTANNLQLKINSLGDFDMFGDFVISTGKFEFTAKDFITKNFTVNQGGTIRWTGNPANALIDLQAIYEVRTNIASLYQAAGLQSPKENQQELVQAELKLTKTLAQPQFDFDFNFPTDPSIKDELGTYLNDPTNRTQQALSLIVRRTFSSGASGNNLTSQVGQTAQSALSEFAFNKLNSFIAQSNIKYFDVNIRSTTDYSASLHFFNDRLLINGSLYDAQGSNELFGNQNVNSNFNNFTKDFGVQYLIKKDGSLLGTYSYRVLNSTTLNTINQQLAVQYVNGLGLVYRRDFDTFGEFFRSIFRKKASPTKKEAPNKLPTSDPAAIDQKNDD</sequence>
<evidence type="ECO:0000313" key="7">
    <source>
        <dbReference type="EMBL" id="RKR82171.1"/>
    </source>
</evidence>
<evidence type="ECO:0000313" key="8">
    <source>
        <dbReference type="Proteomes" id="UP000268007"/>
    </source>
</evidence>